<dbReference type="GO" id="GO:0004185">
    <property type="term" value="F:serine-type carboxypeptidase activity"/>
    <property type="evidence" value="ECO:0007669"/>
    <property type="project" value="InterPro"/>
</dbReference>
<sequence>MFHCVVSLFLCALQICAAQDDYGEPLFLTPLIESGELEEAKQLSQVVDPQFECGGESYSAYLTVNSTVNSNLFFWFFKSQEANAPVVLWLDGGPGTSSLFGLFVLNGPFTVINETNIECREFSWTKAFSVLYIDQPLGTGFSFTDDEDAFSKDISESTDNLYNALTQFFTLFEEIQFNEFYAIGYSYGGKYIPAIAQKIRNEENPIFNLKGIACGNAFFDPYSQLSYGPLLYQFSLIDENLKLGFDEKEKEIQQLIDDEMFEDAFAAFDRLINKGIFTDATFYNNATGYNYYYDVRFTNDPINTTSMVAFLDTPSVHNALHVGNHPFILGGDTNVPVITALISDFMRSVKEIVVDVLNSDFRVLIYSGNMDIIEAPVFTSQFLNNLEGWNNREQYINSTHEIWRLEDEANDVAGYIKRANNFAFVIVRNTGHMAPYFQPKVMYSMITQFVQNSL</sequence>
<feature type="signal peptide" evidence="7">
    <location>
        <begin position="1"/>
        <end position="18"/>
    </location>
</feature>
<name>A0A443SES2_9ACAR</name>
<dbReference type="InterPro" id="IPR029058">
    <property type="entry name" value="AB_hydrolase_fold"/>
</dbReference>
<dbReference type="Gene3D" id="3.40.50.1820">
    <property type="entry name" value="alpha/beta hydrolase"/>
    <property type="match status" value="1"/>
</dbReference>
<keyword evidence="3" id="KW-0645">Protease</keyword>
<dbReference type="GO" id="GO:0006508">
    <property type="term" value="P:proteolysis"/>
    <property type="evidence" value="ECO:0007669"/>
    <property type="project" value="UniProtKB-KW"/>
</dbReference>
<dbReference type="Proteomes" id="UP000288716">
    <property type="component" value="Unassembled WGS sequence"/>
</dbReference>
<dbReference type="SUPFAM" id="SSF53474">
    <property type="entry name" value="alpha/beta-Hydrolases"/>
    <property type="match status" value="1"/>
</dbReference>
<dbReference type="STRING" id="299467.A0A443SES2"/>
<reference evidence="8 9" key="1">
    <citation type="journal article" date="2018" name="Gigascience">
        <title>Genomes of trombidid mites reveal novel predicted allergens and laterally-transferred genes associated with secondary metabolism.</title>
        <authorList>
            <person name="Dong X."/>
            <person name="Chaisiri K."/>
            <person name="Xia D."/>
            <person name="Armstrong S.D."/>
            <person name="Fang Y."/>
            <person name="Donnelly M.J."/>
            <person name="Kadowaki T."/>
            <person name="McGarry J.W."/>
            <person name="Darby A.C."/>
            <person name="Makepeace B.L."/>
        </authorList>
    </citation>
    <scope>NUCLEOTIDE SEQUENCE [LARGE SCALE GENOMIC DNA]</scope>
    <source>
        <strain evidence="8">UoL-UT</strain>
    </source>
</reference>
<dbReference type="OrthoDB" id="443318at2759"/>
<organism evidence="8 9">
    <name type="scientific">Leptotrombidium deliense</name>
    <dbReference type="NCBI Taxonomy" id="299467"/>
    <lineage>
        <taxon>Eukaryota</taxon>
        <taxon>Metazoa</taxon>
        <taxon>Ecdysozoa</taxon>
        <taxon>Arthropoda</taxon>
        <taxon>Chelicerata</taxon>
        <taxon>Arachnida</taxon>
        <taxon>Acari</taxon>
        <taxon>Acariformes</taxon>
        <taxon>Trombidiformes</taxon>
        <taxon>Prostigmata</taxon>
        <taxon>Anystina</taxon>
        <taxon>Parasitengona</taxon>
        <taxon>Trombiculoidea</taxon>
        <taxon>Trombiculidae</taxon>
        <taxon>Leptotrombidium</taxon>
    </lineage>
</organism>
<evidence type="ECO:0000256" key="2">
    <source>
        <dbReference type="ARBA" id="ARBA00022645"/>
    </source>
</evidence>
<feature type="chain" id="PRO_5019245770" evidence="7">
    <location>
        <begin position="19"/>
        <end position="454"/>
    </location>
</feature>
<evidence type="ECO:0000313" key="9">
    <source>
        <dbReference type="Proteomes" id="UP000288716"/>
    </source>
</evidence>
<dbReference type="PRINTS" id="PR00724">
    <property type="entry name" value="CRBOXYPTASEC"/>
</dbReference>
<dbReference type="PANTHER" id="PTHR11802:SF472">
    <property type="entry name" value="SERINE CARBOXYPEPTIDASE CPVL-RELATED"/>
    <property type="match status" value="1"/>
</dbReference>
<evidence type="ECO:0000256" key="5">
    <source>
        <dbReference type="ARBA" id="ARBA00022801"/>
    </source>
</evidence>
<evidence type="ECO:0000256" key="4">
    <source>
        <dbReference type="ARBA" id="ARBA00022729"/>
    </source>
</evidence>
<evidence type="ECO:0000256" key="3">
    <source>
        <dbReference type="ARBA" id="ARBA00022670"/>
    </source>
</evidence>
<dbReference type="InterPro" id="IPR001563">
    <property type="entry name" value="Peptidase_S10"/>
</dbReference>
<protein>
    <submittedName>
        <fullName evidence="8">Putative serine carboxypeptidase CPVL-like protein</fullName>
    </submittedName>
</protein>
<dbReference type="Pfam" id="PF00450">
    <property type="entry name" value="Peptidase_S10"/>
    <property type="match status" value="1"/>
</dbReference>
<evidence type="ECO:0000256" key="7">
    <source>
        <dbReference type="SAM" id="SignalP"/>
    </source>
</evidence>
<keyword evidence="2 8" id="KW-0121">Carboxypeptidase</keyword>
<evidence type="ECO:0000313" key="8">
    <source>
        <dbReference type="EMBL" id="RWS26011.1"/>
    </source>
</evidence>
<keyword evidence="6" id="KW-0325">Glycoprotein</keyword>
<dbReference type="PANTHER" id="PTHR11802">
    <property type="entry name" value="SERINE PROTEASE FAMILY S10 SERINE CARBOXYPEPTIDASE"/>
    <property type="match status" value="1"/>
</dbReference>
<keyword evidence="4 7" id="KW-0732">Signal</keyword>
<accession>A0A443SES2</accession>
<gene>
    <name evidence="8" type="ORF">B4U80_00500</name>
</gene>
<evidence type="ECO:0000256" key="6">
    <source>
        <dbReference type="ARBA" id="ARBA00023180"/>
    </source>
</evidence>
<proteinExistence type="inferred from homology"/>
<dbReference type="EMBL" id="NCKV01003150">
    <property type="protein sequence ID" value="RWS26011.1"/>
    <property type="molecule type" value="Genomic_DNA"/>
</dbReference>
<keyword evidence="5" id="KW-0378">Hydrolase</keyword>
<dbReference type="AlphaFoldDB" id="A0A443SES2"/>
<comment type="similarity">
    <text evidence="1">Belongs to the peptidase S10 family.</text>
</comment>
<comment type="caution">
    <text evidence="8">The sequence shown here is derived from an EMBL/GenBank/DDBJ whole genome shotgun (WGS) entry which is preliminary data.</text>
</comment>
<evidence type="ECO:0000256" key="1">
    <source>
        <dbReference type="ARBA" id="ARBA00009431"/>
    </source>
</evidence>
<dbReference type="VEuPathDB" id="VectorBase:LDEU006029"/>
<keyword evidence="9" id="KW-1185">Reference proteome</keyword>